<proteinExistence type="predicted"/>
<protein>
    <submittedName>
        <fullName evidence="2">Uncharacterized protein</fullName>
    </submittedName>
</protein>
<feature type="transmembrane region" description="Helical" evidence="1">
    <location>
        <begin position="6"/>
        <end position="26"/>
    </location>
</feature>
<sequence length="110" mass="12471">MTAEWAVALVGGGGFITSLIAFLTWLNTRGSTKSKGSADAMTAWQSFMGRASEDREREHDRVLKRRDELYIIRGMLIDLVQELIELVRSKGVGPGRIESYQDKLDDIRRR</sequence>
<reference evidence="2" key="2">
    <citation type="journal article" date="2022" name="BMC Genomics">
        <title>Comparative genome analysis of mycobacteria focusing on tRNA and non-coding RNA.</title>
        <authorList>
            <person name="Behra P.R.K."/>
            <person name="Pettersson B.M.F."/>
            <person name="Ramesh M."/>
            <person name="Das S."/>
            <person name="Dasgupta S."/>
            <person name="Kirsebom L.A."/>
        </authorList>
    </citation>
    <scope>NUCLEOTIDE SEQUENCE</scope>
    <source>
        <strain evidence="2">DSM 44838</strain>
    </source>
</reference>
<reference evidence="2" key="1">
    <citation type="submission" date="2020-07" db="EMBL/GenBank/DDBJ databases">
        <authorList>
            <person name="Pettersson B.M.F."/>
            <person name="Behra P.R.K."/>
            <person name="Ramesh M."/>
            <person name="Das S."/>
            <person name="Dasgupta S."/>
            <person name="Kirsebom L.A."/>
        </authorList>
    </citation>
    <scope>NUCLEOTIDE SEQUENCE</scope>
    <source>
        <strain evidence="2">DSM 44838</strain>
    </source>
</reference>
<dbReference type="Proteomes" id="UP001141629">
    <property type="component" value="Unassembled WGS sequence"/>
</dbReference>
<name>A0A9X3C3G2_9MYCO</name>
<comment type="caution">
    <text evidence="2">The sequence shown here is derived from an EMBL/GenBank/DDBJ whole genome shotgun (WGS) entry which is preliminary data.</text>
</comment>
<accession>A0A9X3C3G2</accession>
<dbReference type="RefSeq" id="WP_263999398.1">
    <property type="nucleotide sequence ID" value="NZ_JACKVK010000014.1"/>
</dbReference>
<keyword evidence="3" id="KW-1185">Reference proteome</keyword>
<gene>
    <name evidence="2" type="ORF">H7K45_27730</name>
</gene>
<dbReference type="AlphaFoldDB" id="A0A9X3C3G2"/>
<organism evidence="2 3">
    <name type="scientific">Mycobacterium yunnanensis</name>
    <dbReference type="NCBI Taxonomy" id="368477"/>
    <lineage>
        <taxon>Bacteria</taxon>
        <taxon>Bacillati</taxon>
        <taxon>Actinomycetota</taxon>
        <taxon>Actinomycetes</taxon>
        <taxon>Mycobacteriales</taxon>
        <taxon>Mycobacteriaceae</taxon>
        <taxon>Mycobacterium</taxon>
    </lineage>
</organism>
<keyword evidence="1" id="KW-1133">Transmembrane helix</keyword>
<keyword evidence="1" id="KW-0472">Membrane</keyword>
<evidence type="ECO:0000256" key="1">
    <source>
        <dbReference type="SAM" id="Phobius"/>
    </source>
</evidence>
<keyword evidence="1" id="KW-0812">Transmembrane</keyword>
<evidence type="ECO:0000313" key="2">
    <source>
        <dbReference type="EMBL" id="MCV7424343.1"/>
    </source>
</evidence>
<evidence type="ECO:0000313" key="3">
    <source>
        <dbReference type="Proteomes" id="UP001141629"/>
    </source>
</evidence>
<dbReference type="EMBL" id="JACKVK010000014">
    <property type="protein sequence ID" value="MCV7424343.1"/>
    <property type="molecule type" value="Genomic_DNA"/>
</dbReference>